<protein>
    <submittedName>
        <fullName evidence="9">Putative sugar transferase</fullName>
    </submittedName>
</protein>
<name>C4LLT5_CORK4</name>
<keyword evidence="3 9" id="KW-0808">Transferase</keyword>
<dbReference type="HOGENOM" id="CLU_024920_3_3_11"/>
<dbReference type="InterPro" id="IPR017475">
    <property type="entry name" value="EPS_sugar_tfrase"/>
</dbReference>
<evidence type="ECO:0000256" key="7">
    <source>
        <dbReference type="SAM" id="Phobius"/>
    </source>
</evidence>
<evidence type="ECO:0000256" key="3">
    <source>
        <dbReference type="ARBA" id="ARBA00022679"/>
    </source>
</evidence>
<dbReference type="Proteomes" id="UP000001473">
    <property type="component" value="Chromosome"/>
</dbReference>
<keyword evidence="6 7" id="KW-0472">Membrane</keyword>
<dbReference type="GO" id="GO:0016020">
    <property type="term" value="C:membrane"/>
    <property type="evidence" value="ECO:0007669"/>
    <property type="project" value="UniProtKB-SubCell"/>
</dbReference>
<gene>
    <name evidence="9" type="ordered locus">ckrop_0064</name>
</gene>
<dbReference type="Pfam" id="PF02397">
    <property type="entry name" value="Bac_transf"/>
    <property type="match status" value="1"/>
</dbReference>
<evidence type="ECO:0000256" key="5">
    <source>
        <dbReference type="ARBA" id="ARBA00022989"/>
    </source>
</evidence>
<dbReference type="EMBL" id="CP001620">
    <property type="protein sequence ID" value="ACR16861.1"/>
    <property type="molecule type" value="Genomic_DNA"/>
</dbReference>
<accession>C4LLT5</accession>
<feature type="transmembrane region" description="Helical" evidence="7">
    <location>
        <begin position="276"/>
        <end position="296"/>
    </location>
</feature>
<dbReference type="eggNOG" id="COG2148">
    <property type="taxonomic scope" value="Bacteria"/>
</dbReference>
<dbReference type="STRING" id="645127.ckrop_0064"/>
<dbReference type="NCBIfam" id="TIGR03025">
    <property type="entry name" value="EPS_sugtrans"/>
    <property type="match status" value="1"/>
</dbReference>
<evidence type="ECO:0000256" key="1">
    <source>
        <dbReference type="ARBA" id="ARBA00004141"/>
    </source>
</evidence>
<organism evidence="9 10">
    <name type="scientific">Corynebacterium kroppenstedtii (strain DSM 44385 / JCM 11950 / CIP 105744 / CCUG 35717)</name>
    <dbReference type="NCBI Taxonomy" id="645127"/>
    <lineage>
        <taxon>Bacteria</taxon>
        <taxon>Bacillati</taxon>
        <taxon>Actinomycetota</taxon>
        <taxon>Actinomycetes</taxon>
        <taxon>Mycobacteriales</taxon>
        <taxon>Corynebacteriaceae</taxon>
        <taxon>Corynebacterium</taxon>
    </lineage>
</organism>
<evidence type="ECO:0000256" key="2">
    <source>
        <dbReference type="ARBA" id="ARBA00006464"/>
    </source>
</evidence>
<evidence type="ECO:0000256" key="6">
    <source>
        <dbReference type="ARBA" id="ARBA00023136"/>
    </source>
</evidence>
<feature type="domain" description="Bacterial sugar transferase" evidence="8">
    <location>
        <begin position="270"/>
        <end position="457"/>
    </location>
</feature>
<dbReference type="GO" id="GO:0016780">
    <property type="term" value="F:phosphotransferase activity, for other substituted phosphate groups"/>
    <property type="evidence" value="ECO:0007669"/>
    <property type="project" value="TreeGrafter"/>
</dbReference>
<dbReference type="AlphaFoldDB" id="C4LLT5"/>
<keyword evidence="5 7" id="KW-1133">Transmembrane helix</keyword>
<comment type="subcellular location">
    <subcellularLocation>
        <location evidence="1">Membrane</location>
        <topology evidence="1">Multi-pass membrane protein</topology>
    </subcellularLocation>
</comment>
<evidence type="ECO:0000256" key="4">
    <source>
        <dbReference type="ARBA" id="ARBA00022692"/>
    </source>
</evidence>
<evidence type="ECO:0000313" key="9">
    <source>
        <dbReference type="EMBL" id="ACR16861.1"/>
    </source>
</evidence>
<comment type="similarity">
    <text evidence="2">Belongs to the bacterial sugar transferase family.</text>
</comment>
<keyword evidence="4 7" id="KW-0812">Transmembrane</keyword>
<evidence type="ECO:0000259" key="8">
    <source>
        <dbReference type="Pfam" id="PF02397"/>
    </source>
</evidence>
<dbReference type="KEGG" id="ckp:ckrop_0064"/>
<reference evidence="9 10" key="1">
    <citation type="journal article" date="2008" name="J. Biotechnol.">
        <title>Ultrafast pyrosequencing of Corynebacterium kroppenstedtii DSM44385 revealed insights into the physiology of a lipophilic corynebacterium that lacks mycolic acids.</title>
        <authorList>
            <person name="Tauch A."/>
            <person name="Schneider J."/>
            <person name="Szczepanowski R."/>
            <person name="Tilker A."/>
            <person name="Viehoever P."/>
            <person name="Gartemann K.-H."/>
            <person name="Arnold W."/>
            <person name="Blom J."/>
            <person name="Brinkrolf K."/>
            <person name="Brune I."/>
            <person name="Goetker S."/>
            <person name="Weisshaar B."/>
            <person name="Goesmann A."/>
            <person name="Droege M."/>
            <person name="Puehler A."/>
        </authorList>
    </citation>
    <scope>NUCLEOTIDE SEQUENCE [LARGE SCALE GENOMIC DNA]</scope>
    <source>
        <strain evidence="10">DSM 44385 / JCM 11950 / CIP 105744 / CCUG 35717</strain>
    </source>
</reference>
<proteinExistence type="inferred from homology"/>
<dbReference type="InterPro" id="IPR003362">
    <property type="entry name" value="Bact_transf"/>
</dbReference>
<sequence length="463" mass="52283">MVLLIAAADFLPFTAHNARAFALGSCTGTVPMFVPEVILFALWMMVGRMMRTTDIAVLGQGALEYSRIARAATFAFGLFAILCELTQYTSGFRFLVFTYPVGLVTLRLIRYGWRRVYCWQLDHKKLSQRVIFIGDPHSISEVYGTLRRQLDNRFDIVGFCSTQSDEHSEEQLAELKRRFPDAEIHDNWHQIDVMVSLLQADSVIVTVSNQIGMNDMRELMWRLDGLNLELLVAPAVANVTGRRVQMLPIAGVPLLKLEHPQHARTHCVAKIVFDRVVAALLLLMASPLLLVCALAIKLDDGGPVFYTAERMGKNNKPFGMIKFRSMVQNADQMVAQLKDQSDGNDVLFKMKNDPRVTRVGSFLRRYSIDELPQLFNVLRGDMSLVGPRPPLRREVEQYTGLVGNRMLVLPGMTGLWQVSGRSNLSWEESVSLDLNYVENWSFMADLMILWKTGRAVLTSDGAY</sequence>
<dbReference type="PANTHER" id="PTHR30576">
    <property type="entry name" value="COLANIC BIOSYNTHESIS UDP-GLUCOSE LIPID CARRIER TRANSFERASE"/>
    <property type="match status" value="1"/>
</dbReference>
<evidence type="ECO:0000313" key="10">
    <source>
        <dbReference type="Proteomes" id="UP000001473"/>
    </source>
</evidence>
<feature type="transmembrane region" description="Helical" evidence="7">
    <location>
        <begin position="30"/>
        <end position="47"/>
    </location>
</feature>
<dbReference type="PANTHER" id="PTHR30576:SF10">
    <property type="entry name" value="SLL5057 PROTEIN"/>
    <property type="match status" value="1"/>
</dbReference>
<keyword evidence="10" id="KW-1185">Reference proteome</keyword>